<dbReference type="InterPro" id="IPR013785">
    <property type="entry name" value="Aldolase_TIM"/>
</dbReference>
<dbReference type="Gene3D" id="3.20.20.70">
    <property type="entry name" value="Aldolase class I"/>
    <property type="match status" value="1"/>
</dbReference>
<sequence length="1187" mass="130097">MATTTTVGAATAVAAGGSISVQGEQLLVHGQPLLTHLHPDVVFTPDLNMNSGFLGASFPELNSRHVIPLGHLEGIRFMCCFRFKLWWMTQRMGSSGSEVPYETQFMLLEGPSSDMYTVVLPIIEGPFRASLQGTDNNELALCLESGDPNVQTLHGLHALYINAGSDPFQVITDAVRAVESHLGTFVHREKKKAPGILDYFGWCTWDAFYTDVTAEGVDQGLRSLTEGGTPPRVLIIDDGWQSVAADETMARASATAVTQGTQYASRLVHIKENHKFQKNGKDGSWPADPCDGLQHFVEVAKQNYNLKYVYVWHALAGYWGGLQLGNEHTEVYEPSLVYPVHSPSVLDNQPDMATDSLTINGLGLVNPEKLFTFYNDLHSYLAAAGVDGVKVDSQNIIETLGAGYGGRVQLAQWFHEALEASIAQNFPDNGCISCMSHNTDNLYNSKKSALIRASDDFWPRDPASHTIHIASVAYNTLFLAEFMQPDWDMFQSQHPAAEYHAAARAVGGGPIYVSDKPGHHDFELLKKLVLSDGSVLRAQLPGRPTRDCLFTDPARDGKSLLKIWNRNMYGGVVAAFNCQGAGWCKLDKQYLIHDPNPEKITGGLCANDVEQLAKVAPTDWEGDCVIYSHRGGELVQLHQSAMLPLTLQKLEYEVFTVAPLKNLGPEVMFAPVGLVTMFNSGAAIMSLEYNVPDTSVVMVIRGEGWFGAFASQCPQLCILDSVEITPIYEQTTGLLLLSLPKTRVHLIISPLNSSSSSFCSWVVKDGFLTVNQGIGTARGASPSAKLVYKLITSEEAQAHSGTSPIGQRLLNRSKKLSLWHEALNPVIGRPMKLVKLTGLANASRVKANMLLPQQTSSFELNMPITSFIRMPASAVLHLPARTAVGDKQDQDLEKGGGIGERQKISDLSVIAESLRRQKDPEKYKDEAKALISMGVLYDNAQEFLKALDCYQNYLELCIKLGDAEGEAMAYNYIACSIQEHEDLKSTASKDNSNAPGELGSPSNAAAAAMYRKAVEFHQQHADKGDVEGKFVAYTNLGLVYAKLSQWADAANSHKRALKCATYLENPPKQCVAIGNLGFLLFRRGKMGAAKACIIRYLQICEILGDVQGTARAHYMLGTIAALFKKYKEAEQEFRSAMTTAQQCRDKQMEVFSKVQIGIARGKMELSHMLSSEDFNATMTTVSRRHSS</sequence>
<comment type="catalytic activity">
    <reaction evidence="4">
        <text>alpha-D-galactosyl-(1-&gt;3)-1D-myo-inositol + sucrose = raffinose + myo-inositol</text>
        <dbReference type="Rhea" id="RHEA:20161"/>
        <dbReference type="ChEBI" id="CHEBI:16634"/>
        <dbReference type="ChEBI" id="CHEBI:17268"/>
        <dbReference type="ChEBI" id="CHEBI:17505"/>
        <dbReference type="ChEBI" id="CHEBI:17992"/>
        <dbReference type="EC" id="2.4.1.82"/>
    </reaction>
</comment>
<dbReference type="Pfam" id="PF05691">
    <property type="entry name" value="Raffinose_syn"/>
    <property type="match status" value="1"/>
</dbReference>
<dbReference type="InterPro" id="IPR017853">
    <property type="entry name" value="GH"/>
</dbReference>
<evidence type="ECO:0000313" key="6">
    <source>
        <dbReference type="Proteomes" id="UP001497522"/>
    </source>
</evidence>
<dbReference type="SUPFAM" id="SSF51445">
    <property type="entry name" value="(Trans)glycosidases"/>
    <property type="match status" value="1"/>
</dbReference>
<dbReference type="EMBL" id="OZ023702">
    <property type="protein sequence ID" value="CAK9857574.1"/>
    <property type="molecule type" value="Genomic_DNA"/>
</dbReference>
<name>A0ABP1A3K0_9BRYO</name>
<evidence type="ECO:0000256" key="2">
    <source>
        <dbReference type="ARBA" id="ARBA00012708"/>
    </source>
</evidence>
<proteinExistence type="inferred from homology"/>
<dbReference type="InterPro" id="IPR011990">
    <property type="entry name" value="TPR-like_helical_dom_sf"/>
</dbReference>
<dbReference type="SMART" id="SM00028">
    <property type="entry name" value="TPR"/>
    <property type="match status" value="4"/>
</dbReference>
<evidence type="ECO:0000256" key="3">
    <source>
        <dbReference type="ARBA" id="ARBA00023277"/>
    </source>
</evidence>
<dbReference type="SUPFAM" id="SSF48452">
    <property type="entry name" value="TPR-like"/>
    <property type="match status" value="2"/>
</dbReference>
<dbReference type="Gene3D" id="1.25.40.10">
    <property type="entry name" value="Tetratricopeptide repeat domain"/>
    <property type="match status" value="1"/>
</dbReference>
<gene>
    <name evidence="5" type="ORF">CSSPJE1EN2_LOCUS569</name>
</gene>
<comment type="similarity">
    <text evidence="1">Belongs to the glycosyl hydrolases 36 family.</text>
</comment>
<organism evidence="5 6">
    <name type="scientific">Sphagnum jensenii</name>
    <dbReference type="NCBI Taxonomy" id="128206"/>
    <lineage>
        <taxon>Eukaryota</taxon>
        <taxon>Viridiplantae</taxon>
        <taxon>Streptophyta</taxon>
        <taxon>Embryophyta</taxon>
        <taxon>Bryophyta</taxon>
        <taxon>Sphagnophytina</taxon>
        <taxon>Sphagnopsida</taxon>
        <taxon>Sphagnales</taxon>
        <taxon>Sphagnaceae</taxon>
        <taxon>Sphagnum</taxon>
    </lineage>
</organism>
<evidence type="ECO:0000313" key="5">
    <source>
        <dbReference type="EMBL" id="CAK9857574.1"/>
    </source>
</evidence>
<protein>
    <recommendedName>
        <fullName evidence="2">galactinol--sucrose galactosyltransferase</fullName>
        <ecNumber evidence="2">2.4.1.82</ecNumber>
    </recommendedName>
</protein>
<dbReference type="EC" id="2.4.1.82" evidence="2"/>
<dbReference type="InterPro" id="IPR019734">
    <property type="entry name" value="TPR_rpt"/>
</dbReference>
<keyword evidence="3" id="KW-0119">Carbohydrate metabolism</keyword>
<evidence type="ECO:0000256" key="4">
    <source>
        <dbReference type="ARBA" id="ARBA00049426"/>
    </source>
</evidence>
<reference evidence="5 6" key="1">
    <citation type="submission" date="2024-03" db="EMBL/GenBank/DDBJ databases">
        <authorList>
            <consortium name="ELIXIR-Norway"/>
            <consortium name="Elixir Norway"/>
        </authorList>
    </citation>
    <scope>NUCLEOTIDE SEQUENCE [LARGE SCALE GENOMIC DNA]</scope>
</reference>
<dbReference type="PANTHER" id="PTHR31268:SF32">
    <property type="entry name" value="GALACTINOL--SUCROSE GALACTOSYLTRANSFERASE 2-RELATED"/>
    <property type="match status" value="1"/>
</dbReference>
<keyword evidence="6" id="KW-1185">Reference proteome</keyword>
<dbReference type="InterPro" id="IPR008811">
    <property type="entry name" value="Glycosyl_hydrolases_36"/>
</dbReference>
<dbReference type="PANTHER" id="PTHR31268">
    <property type="match status" value="1"/>
</dbReference>
<dbReference type="Pfam" id="PF13424">
    <property type="entry name" value="TPR_12"/>
    <property type="match status" value="1"/>
</dbReference>
<accession>A0ABP1A3K0</accession>
<evidence type="ECO:0000256" key="1">
    <source>
        <dbReference type="ARBA" id="ARBA00007240"/>
    </source>
</evidence>
<dbReference type="Proteomes" id="UP001497522">
    <property type="component" value="Chromosome 1"/>
</dbReference>